<comment type="subcellular location">
    <subcellularLocation>
        <location evidence="5">Cell outer membrane</location>
    </subcellularLocation>
    <subcellularLocation>
        <location evidence="1">Membrane</location>
    </subcellularLocation>
</comment>
<dbReference type="Gene3D" id="3.30.1370.130">
    <property type="match status" value="1"/>
</dbReference>
<reference evidence="8 9" key="1">
    <citation type="journal article" date="2018" name="ISME J.">
        <title>Endosymbiont genomes yield clues of tubeworm success.</title>
        <authorList>
            <person name="Li Y."/>
            <person name="Liles M.R."/>
            <person name="Halanych K.M."/>
        </authorList>
    </citation>
    <scope>NUCLEOTIDE SEQUENCE [LARGE SCALE GENOMIC DNA]</scope>
    <source>
        <strain evidence="8">A1462</strain>
    </source>
</reference>
<dbReference type="PANTHER" id="PTHR30332:SF24">
    <property type="entry name" value="SECRETIN GSPD-RELATED"/>
    <property type="match status" value="1"/>
</dbReference>
<dbReference type="GO" id="GO:0009306">
    <property type="term" value="P:protein secretion"/>
    <property type="evidence" value="ECO:0007669"/>
    <property type="project" value="InterPro"/>
</dbReference>
<evidence type="ECO:0000259" key="6">
    <source>
        <dbReference type="Pfam" id="PF00263"/>
    </source>
</evidence>
<evidence type="ECO:0000313" key="8">
    <source>
        <dbReference type="EMBL" id="RDH85501.1"/>
    </source>
</evidence>
<dbReference type="InterPro" id="IPR005644">
    <property type="entry name" value="NolW-like"/>
</dbReference>
<feature type="domain" description="Type II/III secretion system secretin-like" evidence="6">
    <location>
        <begin position="246"/>
        <end position="404"/>
    </location>
</feature>
<dbReference type="InterPro" id="IPR001775">
    <property type="entry name" value="GspD/PilQ"/>
</dbReference>
<dbReference type="EMBL" id="QFXE01000013">
    <property type="protein sequence ID" value="RDH85501.1"/>
    <property type="molecule type" value="Genomic_DNA"/>
</dbReference>
<keyword evidence="5" id="KW-0813">Transport</keyword>
<dbReference type="AlphaFoldDB" id="A0A370DKS8"/>
<sequence>MMVRTYQLDRKIGPVLRILVSLLLVYFCTSLHAGNQKITISLQDIEIHEVMKMLSQQQRMNIVLAEGVDGKVSINLYDMDLDDAIHSISWAAGFAVEKRNGNYFIVERGEVGKYSESGITEIRSFKVQYTKLSEVESILKKHLSSYGKITSLTDRKMLVVEDLPSFQDKIERLLAAIDTEPKQILIEAKVLEVTLTDRDSFGVDWTKFFTSQGGSGNFGTQSLSNPGTPGLIFQFVGPNLELALDALKERGRLRTLSTPKLLAMEGNTAETVVGTRLGYRVTTTINLVTSESIEFLETGIILKVTPSVDQQGRVLLDIHPEVSDGSVSDDGIPSKTTTQLSTRMLVPDGQTVFLGGLIKRNTNETREGVPVLGDLPIVGSAFSNRAKSLTSTEIVVLITPQIVDFRQDKWVVEKMDRTSRHEEMLNKDERRAEKIWRRCWIEINLRMSRSPITMGCGYSTSKLQFNTLFA</sequence>
<keyword evidence="3" id="KW-0472">Membrane</keyword>
<keyword evidence="9" id="KW-1185">Reference proteome</keyword>
<evidence type="ECO:0000259" key="7">
    <source>
        <dbReference type="Pfam" id="PF03958"/>
    </source>
</evidence>
<dbReference type="PANTHER" id="PTHR30332">
    <property type="entry name" value="PROBABLE GENERAL SECRETION PATHWAY PROTEIN D"/>
    <property type="match status" value="1"/>
</dbReference>
<dbReference type="PRINTS" id="PR00811">
    <property type="entry name" value="BCTERIALGSPD"/>
</dbReference>
<protein>
    <recommendedName>
        <fullName evidence="10">NolW-like domain-containing protein</fullName>
    </recommendedName>
</protein>
<evidence type="ECO:0000256" key="2">
    <source>
        <dbReference type="ARBA" id="ARBA00022729"/>
    </source>
</evidence>
<evidence type="ECO:0000256" key="1">
    <source>
        <dbReference type="ARBA" id="ARBA00004370"/>
    </source>
</evidence>
<dbReference type="InterPro" id="IPR038591">
    <property type="entry name" value="NolW-like_sf"/>
</dbReference>
<dbReference type="Proteomes" id="UP000254771">
    <property type="component" value="Unassembled WGS sequence"/>
</dbReference>
<evidence type="ECO:0000256" key="5">
    <source>
        <dbReference type="RuleBase" id="RU004004"/>
    </source>
</evidence>
<gene>
    <name evidence="8" type="ORF">DIZ78_11220</name>
</gene>
<dbReference type="Pfam" id="PF00263">
    <property type="entry name" value="Secretin"/>
    <property type="match status" value="1"/>
</dbReference>
<evidence type="ECO:0008006" key="10">
    <source>
        <dbReference type="Google" id="ProtNLM"/>
    </source>
</evidence>
<comment type="caution">
    <text evidence="8">The sequence shown here is derived from an EMBL/GenBank/DDBJ whole genome shotgun (WGS) entry which is preliminary data.</text>
</comment>
<keyword evidence="2" id="KW-0732">Signal</keyword>
<dbReference type="Gene3D" id="3.30.1370.120">
    <property type="match status" value="1"/>
</dbReference>
<comment type="similarity">
    <text evidence="4">Belongs to the bacterial secretin family.</text>
</comment>
<dbReference type="InterPro" id="IPR050810">
    <property type="entry name" value="Bact_Secretion_Sys_Channel"/>
</dbReference>
<dbReference type="GO" id="GO:0009279">
    <property type="term" value="C:cell outer membrane"/>
    <property type="evidence" value="ECO:0007669"/>
    <property type="project" value="UniProtKB-SubCell"/>
</dbReference>
<dbReference type="GO" id="GO:0015627">
    <property type="term" value="C:type II protein secretion system complex"/>
    <property type="evidence" value="ECO:0007669"/>
    <property type="project" value="TreeGrafter"/>
</dbReference>
<dbReference type="InterPro" id="IPR004846">
    <property type="entry name" value="T2SS/T3SS_dom"/>
</dbReference>
<name>A0A370DKS8_9GAMM</name>
<organism evidence="8 9">
    <name type="scientific">endosymbiont of Escarpia spicata</name>
    <dbReference type="NCBI Taxonomy" id="2200908"/>
    <lineage>
        <taxon>Bacteria</taxon>
        <taxon>Pseudomonadati</taxon>
        <taxon>Pseudomonadota</taxon>
        <taxon>Gammaproteobacteria</taxon>
        <taxon>sulfur-oxidizing symbionts</taxon>
    </lineage>
</organism>
<evidence type="ECO:0000313" key="9">
    <source>
        <dbReference type="Proteomes" id="UP000254771"/>
    </source>
</evidence>
<accession>A0A370DKS8</accession>
<evidence type="ECO:0000256" key="4">
    <source>
        <dbReference type="RuleBase" id="RU004003"/>
    </source>
</evidence>
<evidence type="ECO:0000256" key="3">
    <source>
        <dbReference type="ARBA" id="ARBA00023136"/>
    </source>
</evidence>
<proteinExistence type="inferred from homology"/>
<feature type="domain" description="NolW-like" evidence="7">
    <location>
        <begin position="123"/>
        <end position="183"/>
    </location>
</feature>
<dbReference type="Pfam" id="PF03958">
    <property type="entry name" value="Secretin_N"/>
    <property type="match status" value="1"/>
</dbReference>